<dbReference type="EMBL" id="AQHW01000015">
    <property type="protein sequence ID" value="KKB55493.1"/>
    <property type="molecule type" value="Genomic_DNA"/>
</dbReference>
<evidence type="ECO:0000313" key="7">
    <source>
        <dbReference type="EMBL" id="KKB55493.1"/>
    </source>
</evidence>
<dbReference type="InterPro" id="IPR050188">
    <property type="entry name" value="RluA_PseudoU_synthase"/>
</dbReference>
<dbReference type="STRING" id="1203610.HMPREF1536_02963"/>
<dbReference type="SUPFAM" id="SSF55174">
    <property type="entry name" value="Alpha-L RNA-binding motif"/>
    <property type="match status" value="1"/>
</dbReference>
<evidence type="ECO:0000313" key="8">
    <source>
        <dbReference type="Proteomes" id="UP000033035"/>
    </source>
</evidence>
<dbReference type="AlphaFoldDB" id="A0A0F5JCM6"/>
<dbReference type="HOGENOM" id="CLU_016902_8_5_10"/>
<evidence type="ECO:0000259" key="6">
    <source>
        <dbReference type="Pfam" id="PF00849"/>
    </source>
</evidence>
<dbReference type="InterPro" id="IPR020103">
    <property type="entry name" value="PsdUridine_synth_cat_dom_sf"/>
</dbReference>
<dbReference type="EC" id="5.4.99.-" evidence="5"/>
<evidence type="ECO:0000256" key="1">
    <source>
        <dbReference type="ARBA" id="ARBA00010876"/>
    </source>
</evidence>
<feature type="active site" evidence="3">
    <location>
        <position position="162"/>
    </location>
</feature>
<evidence type="ECO:0000256" key="5">
    <source>
        <dbReference type="RuleBase" id="RU362028"/>
    </source>
</evidence>
<dbReference type="InterPro" id="IPR006145">
    <property type="entry name" value="PsdUridine_synth_RsuA/RluA"/>
</dbReference>
<dbReference type="GO" id="GO:0140098">
    <property type="term" value="F:catalytic activity, acting on RNA"/>
    <property type="evidence" value="ECO:0007669"/>
    <property type="project" value="UniProtKB-ARBA"/>
</dbReference>
<name>A0A0F5JCM6_9BACT</name>
<comment type="caution">
    <text evidence="7">The sequence shown here is derived from an EMBL/GenBank/DDBJ whole genome shotgun (WGS) entry which is preliminary data.</text>
</comment>
<dbReference type="CDD" id="cd00165">
    <property type="entry name" value="S4"/>
    <property type="match status" value="1"/>
</dbReference>
<dbReference type="SUPFAM" id="SSF55120">
    <property type="entry name" value="Pseudouridine synthase"/>
    <property type="match status" value="1"/>
</dbReference>
<keyword evidence="8" id="KW-1185">Reference proteome</keyword>
<keyword evidence="2 5" id="KW-0413">Isomerase</keyword>
<dbReference type="Proteomes" id="UP000033035">
    <property type="component" value="Unassembled WGS sequence"/>
</dbReference>
<evidence type="ECO:0000256" key="4">
    <source>
        <dbReference type="PROSITE-ProRule" id="PRU00182"/>
    </source>
</evidence>
<proteinExistence type="inferred from homology"/>
<accession>A0A0F5JCM6</accession>
<comment type="catalytic activity">
    <reaction evidence="5">
        <text>a uridine in RNA = a pseudouridine in RNA</text>
        <dbReference type="Rhea" id="RHEA:48348"/>
        <dbReference type="Rhea" id="RHEA-COMP:12068"/>
        <dbReference type="Rhea" id="RHEA-COMP:12069"/>
        <dbReference type="ChEBI" id="CHEBI:65314"/>
        <dbReference type="ChEBI" id="CHEBI:65315"/>
    </reaction>
</comment>
<dbReference type="GO" id="GO:0009982">
    <property type="term" value="F:pseudouridine synthase activity"/>
    <property type="evidence" value="ECO:0007669"/>
    <property type="project" value="InterPro"/>
</dbReference>
<keyword evidence="4" id="KW-0694">RNA-binding</keyword>
<dbReference type="Gene3D" id="3.10.290.10">
    <property type="entry name" value="RNA-binding S4 domain"/>
    <property type="match status" value="1"/>
</dbReference>
<dbReference type="NCBIfam" id="TIGR00005">
    <property type="entry name" value="rluA_subfam"/>
    <property type="match status" value="1"/>
</dbReference>
<dbReference type="InterPro" id="IPR036986">
    <property type="entry name" value="S4_RNA-bd_sf"/>
</dbReference>
<dbReference type="InterPro" id="IPR006224">
    <property type="entry name" value="PsdUridine_synth_RluA-like_CS"/>
</dbReference>
<dbReference type="GO" id="GO:0000455">
    <property type="term" value="P:enzyme-directed rRNA pseudouridine synthesis"/>
    <property type="evidence" value="ECO:0007669"/>
    <property type="project" value="TreeGrafter"/>
</dbReference>
<comment type="similarity">
    <text evidence="1 5">Belongs to the pseudouridine synthase RluA family.</text>
</comment>
<dbReference type="PANTHER" id="PTHR21600">
    <property type="entry name" value="MITOCHONDRIAL RNA PSEUDOURIDINE SYNTHASE"/>
    <property type="match status" value="1"/>
</dbReference>
<dbReference type="PROSITE" id="PS01129">
    <property type="entry name" value="PSI_RLU"/>
    <property type="match status" value="1"/>
</dbReference>
<dbReference type="InterPro" id="IPR006225">
    <property type="entry name" value="PsdUridine_synth_RluC/D"/>
</dbReference>
<evidence type="ECO:0000256" key="3">
    <source>
        <dbReference type="PIRSR" id="PIRSR606225-1"/>
    </source>
</evidence>
<dbReference type="PROSITE" id="PS50889">
    <property type="entry name" value="S4"/>
    <property type="match status" value="1"/>
</dbReference>
<dbReference type="CDD" id="cd02869">
    <property type="entry name" value="PseudoU_synth_RluA_like"/>
    <property type="match status" value="1"/>
</dbReference>
<dbReference type="Pfam" id="PF00849">
    <property type="entry name" value="PseudoU_synth_2"/>
    <property type="match status" value="1"/>
</dbReference>
<dbReference type="GO" id="GO:0003723">
    <property type="term" value="F:RNA binding"/>
    <property type="evidence" value="ECO:0007669"/>
    <property type="project" value="UniProtKB-KW"/>
</dbReference>
<sequence length="320" mass="36154">MQHSANASIFVNYLRNKMGRRSGYKDTNLKKAPRGRKVSVKEENTLLPFLFELLSQQSKSSVKALLGHGQILINGKVTSQFNAPLVPGDEVEISYERGKVEFTNPLLHIVWEDDDLIVVNKKSGLMSVSSDRVKERTAYHLLSDYVKKSDPKNKIFVLHRLDRDTSGLMMFAKNQRVQKALQSNWNSAITQRAYVAVVEGKPEKDSDLIVSNLVENAKMQVYVAVDGDGKEAITRYHVLHSNGHYSLLELDLETGRKNQIRVQMESIGHPIAGDYKYGADTDPAGRLMLHARRLFFIHPATGEEMRFETRIPDAFVSLAK</sequence>
<evidence type="ECO:0000256" key="2">
    <source>
        <dbReference type="ARBA" id="ARBA00023235"/>
    </source>
</evidence>
<comment type="function">
    <text evidence="5">Responsible for synthesis of pseudouridine from uracil.</text>
</comment>
<gene>
    <name evidence="7" type="ORF">HMPREF1536_02963</name>
</gene>
<dbReference type="PATRIC" id="fig|1203610.3.peg.3032"/>
<reference evidence="7 8" key="1">
    <citation type="submission" date="2013-04" db="EMBL/GenBank/DDBJ databases">
        <title>The Genome Sequence of Parabacteroides gordonii DSM 23371.</title>
        <authorList>
            <consortium name="The Broad Institute Genomics Platform"/>
            <person name="Earl A."/>
            <person name="Ward D."/>
            <person name="Feldgarden M."/>
            <person name="Gevers D."/>
            <person name="Martens E."/>
            <person name="Sakamoto M."/>
            <person name="Benno Y."/>
            <person name="Suzuki N."/>
            <person name="Matsunaga N."/>
            <person name="Koshihara K."/>
            <person name="Seki M."/>
            <person name="Komiya H."/>
            <person name="Walker B."/>
            <person name="Young S."/>
            <person name="Zeng Q."/>
            <person name="Gargeya S."/>
            <person name="Fitzgerald M."/>
            <person name="Haas B."/>
            <person name="Abouelleil A."/>
            <person name="Allen A.W."/>
            <person name="Alvarado L."/>
            <person name="Arachchi H.M."/>
            <person name="Berlin A.M."/>
            <person name="Chapman S.B."/>
            <person name="Gainer-Dewar J."/>
            <person name="Goldberg J."/>
            <person name="Griggs A."/>
            <person name="Gujja S."/>
            <person name="Hansen M."/>
            <person name="Howarth C."/>
            <person name="Imamovic A."/>
            <person name="Ireland A."/>
            <person name="Larimer J."/>
            <person name="McCowan C."/>
            <person name="Murphy C."/>
            <person name="Pearson M."/>
            <person name="Poon T.W."/>
            <person name="Priest M."/>
            <person name="Roberts A."/>
            <person name="Saif S."/>
            <person name="Shea T."/>
            <person name="Sisk P."/>
            <person name="Sykes S."/>
            <person name="Wortman J."/>
            <person name="Nusbaum C."/>
            <person name="Birren B."/>
        </authorList>
    </citation>
    <scope>NUCLEOTIDE SEQUENCE [LARGE SCALE GENOMIC DNA]</scope>
    <source>
        <strain evidence="7 8">MS-1</strain>
    </source>
</reference>
<protein>
    <recommendedName>
        <fullName evidence="5">Pseudouridine synthase</fullName>
        <ecNumber evidence="5">5.4.99.-</ecNumber>
    </recommendedName>
</protein>
<organism evidence="7 8">
    <name type="scientific">Parabacteroides gordonii MS-1 = DSM 23371</name>
    <dbReference type="NCBI Taxonomy" id="1203610"/>
    <lineage>
        <taxon>Bacteria</taxon>
        <taxon>Pseudomonadati</taxon>
        <taxon>Bacteroidota</taxon>
        <taxon>Bacteroidia</taxon>
        <taxon>Bacteroidales</taxon>
        <taxon>Tannerellaceae</taxon>
        <taxon>Parabacteroides</taxon>
    </lineage>
</organism>
<feature type="domain" description="Pseudouridine synthase RsuA/RluA-like" evidence="6">
    <location>
        <begin position="115"/>
        <end position="266"/>
    </location>
</feature>
<dbReference type="Gene3D" id="3.30.2350.10">
    <property type="entry name" value="Pseudouridine synthase"/>
    <property type="match status" value="1"/>
</dbReference>
<dbReference type="PANTHER" id="PTHR21600:SF44">
    <property type="entry name" value="RIBOSOMAL LARGE SUBUNIT PSEUDOURIDINE SYNTHASE D"/>
    <property type="match status" value="1"/>
</dbReference>